<dbReference type="PANTHER" id="PTHR11102:SF160">
    <property type="entry name" value="ERAD-ASSOCIATED E3 UBIQUITIN-PROTEIN LIGASE COMPONENT HRD3"/>
    <property type="match status" value="1"/>
</dbReference>
<dbReference type="InterPro" id="IPR050767">
    <property type="entry name" value="Sel1_AlgK"/>
</dbReference>
<keyword evidence="3" id="KW-1185">Reference proteome</keyword>
<sequence length="303" mass="31663">MLSVGLLLLPLASLALPAAAVERDLAYAAYQTGHYRRALTEALKRIEADSSDAAAMTLVGELYRQGLGVPPNQKIATEWYERAAARGDINATYALAIALLDDAGGRRDTARAGTLLRQAAAAGNAAANYNLALALLATGQPEDDARAVASLEIAAKGGIGDAMYALGTLAKQGRGLPRSDVVAAEWMAKAVQTGNIPAEVEYAIMLFNGAGVARDETAAAKLFLRAAGKGNPIAQNRIARLYQIGRGIPPDSIEAAAWHLAARARGLDDPALDQLFDRLTPEQQGRAARLAASRIEGAALTSP</sequence>
<evidence type="ECO:0000313" key="2">
    <source>
        <dbReference type="EMBL" id="KPH81775.1"/>
    </source>
</evidence>
<name>A0A0N0MC60_9HYPH</name>
<protein>
    <recommendedName>
        <fullName evidence="4">Sel1 repeat protein</fullName>
    </recommendedName>
</protein>
<dbReference type="InterPro" id="IPR011990">
    <property type="entry name" value="TPR-like_helical_dom_sf"/>
</dbReference>
<dbReference type="PANTHER" id="PTHR11102">
    <property type="entry name" value="SEL-1-LIKE PROTEIN"/>
    <property type="match status" value="1"/>
</dbReference>
<gene>
    <name evidence="2" type="ORF">AE618_08030</name>
</gene>
<dbReference type="EMBL" id="LGSZ01000028">
    <property type="protein sequence ID" value="KPH81775.1"/>
    <property type="molecule type" value="Genomic_DNA"/>
</dbReference>
<comment type="caution">
    <text evidence="2">The sequence shown here is derived from an EMBL/GenBank/DDBJ whole genome shotgun (WGS) entry which is preliminary data.</text>
</comment>
<reference evidence="2 3" key="1">
    <citation type="submission" date="2015-07" db="EMBL/GenBank/DDBJ databases">
        <title>Whole genome sequencing of Bosea vaviloviae isolated from cave pool.</title>
        <authorList>
            <person name="Tan N.E.H."/>
            <person name="Lee Y.P."/>
            <person name="Gan H.M."/>
            <person name="Barton H."/>
            <person name="Savka M.A."/>
        </authorList>
    </citation>
    <scope>NUCLEOTIDE SEQUENCE [LARGE SCALE GENOMIC DNA]</scope>
    <source>
        <strain evidence="2 3">SD260</strain>
    </source>
</reference>
<dbReference type="AlphaFoldDB" id="A0A0N0MC60"/>
<feature type="chain" id="PRO_5005855554" description="Sel1 repeat protein" evidence="1">
    <location>
        <begin position="21"/>
        <end position="303"/>
    </location>
</feature>
<proteinExistence type="predicted"/>
<dbReference type="Proteomes" id="UP000037822">
    <property type="component" value="Unassembled WGS sequence"/>
</dbReference>
<feature type="signal peptide" evidence="1">
    <location>
        <begin position="1"/>
        <end position="20"/>
    </location>
</feature>
<dbReference type="Gene3D" id="1.25.40.10">
    <property type="entry name" value="Tetratricopeptide repeat domain"/>
    <property type="match status" value="2"/>
</dbReference>
<organism evidence="2 3">
    <name type="scientific">Bosea vaviloviae</name>
    <dbReference type="NCBI Taxonomy" id="1526658"/>
    <lineage>
        <taxon>Bacteria</taxon>
        <taxon>Pseudomonadati</taxon>
        <taxon>Pseudomonadota</taxon>
        <taxon>Alphaproteobacteria</taxon>
        <taxon>Hyphomicrobiales</taxon>
        <taxon>Boseaceae</taxon>
        <taxon>Bosea</taxon>
    </lineage>
</organism>
<dbReference type="SMART" id="SM00671">
    <property type="entry name" value="SEL1"/>
    <property type="match status" value="6"/>
</dbReference>
<evidence type="ECO:0000256" key="1">
    <source>
        <dbReference type="SAM" id="SignalP"/>
    </source>
</evidence>
<dbReference type="Pfam" id="PF08238">
    <property type="entry name" value="Sel1"/>
    <property type="match status" value="6"/>
</dbReference>
<evidence type="ECO:0000313" key="3">
    <source>
        <dbReference type="Proteomes" id="UP000037822"/>
    </source>
</evidence>
<accession>A0A0N0MC60</accession>
<dbReference type="PATRIC" id="fig|1526658.3.peg.2285"/>
<dbReference type="SUPFAM" id="SSF81901">
    <property type="entry name" value="HCP-like"/>
    <property type="match status" value="1"/>
</dbReference>
<dbReference type="InterPro" id="IPR006597">
    <property type="entry name" value="Sel1-like"/>
</dbReference>
<evidence type="ECO:0008006" key="4">
    <source>
        <dbReference type="Google" id="ProtNLM"/>
    </source>
</evidence>
<keyword evidence="1" id="KW-0732">Signal</keyword>